<keyword evidence="4" id="KW-1133">Transmembrane helix</keyword>
<reference evidence="7" key="1">
    <citation type="submission" date="2016-06" db="EMBL/GenBank/DDBJ databases">
        <authorList>
            <person name="Xu Y."/>
            <person name="Nagy A."/>
            <person name="Yan X."/>
            <person name="Kim S.W."/>
            <person name="Haley B."/>
            <person name="Liu N.T."/>
            <person name="Nou X."/>
        </authorList>
    </citation>
    <scope>NUCLEOTIDE SEQUENCE [LARGE SCALE GENOMIC DNA]</scope>
    <source>
        <strain evidence="7">ATCC 49129</strain>
    </source>
</reference>
<dbReference type="GO" id="GO:0015171">
    <property type="term" value="F:amino acid transmembrane transporter activity"/>
    <property type="evidence" value="ECO:0007669"/>
    <property type="project" value="TreeGrafter"/>
</dbReference>
<evidence type="ECO:0000256" key="5">
    <source>
        <dbReference type="ARBA" id="ARBA00023136"/>
    </source>
</evidence>
<dbReference type="PANTHER" id="PTHR30086">
    <property type="entry name" value="ARGININE EXPORTER PROTEIN ARGO"/>
    <property type="match status" value="1"/>
</dbReference>
<sequence>MLAWELWVAFFGYAIPMVISPGPGNTLLATTGGRFGIRGSVPFWLGFEAANLVLCLIYGLGLGRVLHDYPAIEQALKWVGVLYLLYLAKGFLMPSVKGAAEARNTSRLGFGAGFFCVMVNPKIHSMIVVMFAQFLKPGASMATQAAMLTAGFMLVGVTCHFPWIAGGKVVLQRFRSPRALRIQGWIFGLCMLAVAAYVALT</sequence>
<proteinExistence type="predicted"/>
<dbReference type="GeneID" id="61526129"/>
<evidence type="ECO:0000256" key="1">
    <source>
        <dbReference type="ARBA" id="ARBA00004651"/>
    </source>
</evidence>
<dbReference type="Proteomes" id="UP000078572">
    <property type="component" value="Chromosome 1"/>
</dbReference>
<gene>
    <name evidence="6" type="ORF">A9Y76_08870</name>
</gene>
<dbReference type="EMBL" id="CP016022">
    <property type="protein sequence ID" value="ANJ74462.1"/>
    <property type="molecule type" value="Genomic_DNA"/>
</dbReference>
<accession>A0A192A2E2</accession>
<evidence type="ECO:0000256" key="4">
    <source>
        <dbReference type="ARBA" id="ARBA00022989"/>
    </source>
</evidence>
<evidence type="ECO:0000313" key="6">
    <source>
        <dbReference type="EMBL" id="ANJ74462.1"/>
    </source>
</evidence>
<dbReference type="AlphaFoldDB" id="A0A192A2E2"/>
<dbReference type="PANTHER" id="PTHR30086:SF20">
    <property type="entry name" value="ARGININE EXPORTER PROTEIN ARGO-RELATED"/>
    <property type="match status" value="1"/>
</dbReference>
<dbReference type="Pfam" id="PF01810">
    <property type="entry name" value="LysE"/>
    <property type="match status" value="1"/>
</dbReference>
<name>A0A192A2E2_9RALS</name>
<dbReference type="InterPro" id="IPR001123">
    <property type="entry name" value="LeuE-type"/>
</dbReference>
<evidence type="ECO:0000256" key="3">
    <source>
        <dbReference type="ARBA" id="ARBA00022692"/>
    </source>
</evidence>
<keyword evidence="3" id="KW-0812">Transmembrane</keyword>
<comment type="subcellular location">
    <subcellularLocation>
        <location evidence="1">Cell membrane</location>
        <topology evidence="1">Multi-pass membrane protein</topology>
    </subcellularLocation>
</comment>
<protein>
    <submittedName>
        <fullName evidence="6">Lysine transporter LysE</fullName>
    </submittedName>
</protein>
<evidence type="ECO:0000313" key="7">
    <source>
        <dbReference type="Proteomes" id="UP000078572"/>
    </source>
</evidence>
<evidence type="ECO:0000256" key="2">
    <source>
        <dbReference type="ARBA" id="ARBA00022475"/>
    </source>
</evidence>
<dbReference type="GO" id="GO:0005886">
    <property type="term" value="C:plasma membrane"/>
    <property type="evidence" value="ECO:0007669"/>
    <property type="project" value="UniProtKB-SubCell"/>
</dbReference>
<dbReference type="STRING" id="190721.ACS15_1988"/>
<organism evidence="6 7">
    <name type="scientific">Ralstonia insidiosa</name>
    <dbReference type="NCBI Taxonomy" id="190721"/>
    <lineage>
        <taxon>Bacteria</taxon>
        <taxon>Pseudomonadati</taxon>
        <taxon>Pseudomonadota</taxon>
        <taxon>Betaproteobacteria</taxon>
        <taxon>Burkholderiales</taxon>
        <taxon>Burkholderiaceae</taxon>
        <taxon>Ralstonia</taxon>
    </lineage>
</organism>
<dbReference type="OrthoDB" id="9804822at2"/>
<keyword evidence="2" id="KW-1003">Cell membrane</keyword>
<dbReference type="RefSeq" id="WP_064806334.1">
    <property type="nucleotide sequence ID" value="NZ_CP016022.1"/>
</dbReference>
<keyword evidence="7" id="KW-1185">Reference proteome</keyword>
<keyword evidence="5" id="KW-0472">Membrane</keyword>